<dbReference type="InterPro" id="IPR036412">
    <property type="entry name" value="HAD-like_sf"/>
</dbReference>
<keyword evidence="2" id="KW-1185">Reference proteome</keyword>
<dbReference type="PRINTS" id="PR00413">
    <property type="entry name" value="HADHALOGNASE"/>
</dbReference>
<dbReference type="InterPro" id="IPR023214">
    <property type="entry name" value="HAD_sf"/>
</dbReference>
<dbReference type="Gene3D" id="1.10.150.240">
    <property type="entry name" value="Putative phosphatase, domain 2"/>
    <property type="match status" value="1"/>
</dbReference>
<dbReference type="PANTHER" id="PTHR43481">
    <property type="entry name" value="FRUCTOSE-1-PHOSPHATE PHOSPHATASE"/>
    <property type="match status" value="1"/>
</dbReference>
<proteinExistence type="predicted"/>
<sequence length="214" mass="22379">MEFSVEAILFDIDGTLVDSTAVVERVWRTWAVSRGLDGEEILSVSHGRRTEDTVALFLPEAERVGGTAEVAELELADLDDVLALPAAATLLQSLPPERWAAVTSGTHRVMRARLAGAGLPVPEVLIAAEDVRAGKPDPEGYRRAAELLGVAIDRCLVIEDAPAGLEAGHAAGARTLAVATSHDPSALTAADAVVPDLTHVSARVTPAGLTVTTR</sequence>
<dbReference type="Gene3D" id="3.40.50.1000">
    <property type="entry name" value="HAD superfamily/HAD-like"/>
    <property type="match status" value="1"/>
</dbReference>
<gene>
    <name evidence="1" type="ORF">GCM10025780_01170</name>
</gene>
<dbReference type="InterPro" id="IPR023198">
    <property type="entry name" value="PGP-like_dom2"/>
</dbReference>
<dbReference type="EMBL" id="BAABLM010000001">
    <property type="protein sequence ID" value="GAA4664154.1"/>
    <property type="molecule type" value="Genomic_DNA"/>
</dbReference>
<dbReference type="RefSeq" id="WP_345372001.1">
    <property type="nucleotide sequence ID" value="NZ_BAABLM010000001.1"/>
</dbReference>
<dbReference type="Proteomes" id="UP001501295">
    <property type="component" value="Unassembled WGS sequence"/>
</dbReference>
<organism evidence="1 2">
    <name type="scientific">Frondihabitans cladoniiphilus</name>
    <dbReference type="NCBI Taxonomy" id="715785"/>
    <lineage>
        <taxon>Bacteria</taxon>
        <taxon>Bacillati</taxon>
        <taxon>Actinomycetota</taxon>
        <taxon>Actinomycetes</taxon>
        <taxon>Micrococcales</taxon>
        <taxon>Microbacteriaceae</taxon>
        <taxon>Frondihabitans</taxon>
    </lineage>
</organism>
<dbReference type="SFLD" id="SFLDG01129">
    <property type="entry name" value="C1.5:_HAD__Beta-PGM__Phosphata"/>
    <property type="match status" value="1"/>
</dbReference>
<name>A0ABP8VJ84_9MICO</name>
<dbReference type="InterPro" id="IPR051806">
    <property type="entry name" value="HAD-like_SPP"/>
</dbReference>
<dbReference type="InterPro" id="IPR006439">
    <property type="entry name" value="HAD-SF_hydro_IA"/>
</dbReference>
<dbReference type="SUPFAM" id="SSF56784">
    <property type="entry name" value="HAD-like"/>
    <property type="match status" value="1"/>
</dbReference>
<evidence type="ECO:0000313" key="1">
    <source>
        <dbReference type="EMBL" id="GAA4664154.1"/>
    </source>
</evidence>
<reference evidence="2" key="1">
    <citation type="journal article" date="2019" name="Int. J. Syst. Evol. Microbiol.">
        <title>The Global Catalogue of Microorganisms (GCM) 10K type strain sequencing project: providing services to taxonomists for standard genome sequencing and annotation.</title>
        <authorList>
            <consortium name="The Broad Institute Genomics Platform"/>
            <consortium name="The Broad Institute Genome Sequencing Center for Infectious Disease"/>
            <person name="Wu L."/>
            <person name="Ma J."/>
        </authorList>
    </citation>
    <scope>NUCLEOTIDE SEQUENCE [LARGE SCALE GENOMIC DNA]</scope>
    <source>
        <strain evidence="2">JCM 18956</strain>
    </source>
</reference>
<accession>A0ABP8VJ84</accession>
<comment type="caution">
    <text evidence="1">The sequence shown here is derived from an EMBL/GenBank/DDBJ whole genome shotgun (WGS) entry which is preliminary data.</text>
</comment>
<protein>
    <submittedName>
        <fullName evidence="1">HAD family hydrolase</fullName>
    </submittedName>
</protein>
<keyword evidence="1" id="KW-0378">Hydrolase</keyword>
<dbReference type="GO" id="GO:0016787">
    <property type="term" value="F:hydrolase activity"/>
    <property type="evidence" value="ECO:0007669"/>
    <property type="project" value="UniProtKB-KW"/>
</dbReference>
<dbReference type="Pfam" id="PF00702">
    <property type="entry name" value="Hydrolase"/>
    <property type="match status" value="1"/>
</dbReference>
<dbReference type="NCBIfam" id="TIGR01509">
    <property type="entry name" value="HAD-SF-IA-v3"/>
    <property type="match status" value="1"/>
</dbReference>
<dbReference type="SFLD" id="SFLDS00003">
    <property type="entry name" value="Haloacid_Dehalogenase"/>
    <property type="match status" value="1"/>
</dbReference>
<dbReference type="PANTHER" id="PTHR43481:SF4">
    <property type="entry name" value="GLYCEROL-1-PHOSPHATE PHOSPHOHYDROLASE 1-RELATED"/>
    <property type="match status" value="1"/>
</dbReference>
<evidence type="ECO:0000313" key="2">
    <source>
        <dbReference type="Proteomes" id="UP001501295"/>
    </source>
</evidence>